<protein>
    <submittedName>
        <fullName evidence="2">Metallophosphoesterase</fullName>
    </submittedName>
</protein>
<dbReference type="InterPro" id="IPR004843">
    <property type="entry name" value="Calcineurin-like_PHP"/>
</dbReference>
<dbReference type="PANTHER" id="PTHR37523">
    <property type="entry name" value="METALLOPHOSPHOESTERASE"/>
    <property type="match status" value="1"/>
</dbReference>
<dbReference type="EMBL" id="CP001696">
    <property type="protein sequence ID" value="ACV25195.1"/>
    <property type="molecule type" value="Genomic_DNA"/>
</dbReference>
<accession>C7P9G3</accession>
<reference evidence="2" key="1">
    <citation type="submission" date="2009-08" db="EMBL/GenBank/DDBJ databases">
        <title>Complete sequence of chromosome of Methanocaldococcus fervens AG86.</title>
        <authorList>
            <consortium name="US DOE Joint Genome Institute"/>
            <person name="Lucas S."/>
            <person name="Copeland A."/>
            <person name="Lapidus A."/>
            <person name="Glavina del Rio T."/>
            <person name="Tice H."/>
            <person name="Bruce D."/>
            <person name="Goodwin L."/>
            <person name="Pitluck S."/>
            <person name="Chertkov O."/>
            <person name="Detter J.C."/>
            <person name="Han C."/>
            <person name="Tapia R."/>
            <person name="Larimer F."/>
            <person name="Land M."/>
            <person name="Hauser L."/>
            <person name="Kyrpides N."/>
            <person name="Ovchinnikova G."/>
            <person name="Lupa-Sieprawska M."/>
            <person name="Whitman W.B."/>
        </authorList>
    </citation>
    <scope>NUCLEOTIDE SEQUENCE [LARGE SCALE GENOMIC DNA]</scope>
    <source>
        <strain evidence="2">AG86</strain>
    </source>
</reference>
<dbReference type="KEGG" id="mfe:Mefer_1388"/>
<organism evidence="2 3">
    <name type="scientific">Methanocaldococcus fervens (strain DSM 4213 / JCM 15782 / AG86)</name>
    <name type="common">Methanococcus fervens</name>
    <dbReference type="NCBI Taxonomy" id="573064"/>
    <lineage>
        <taxon>Archaea</taxon>
        <taxon>Methanobacteriati</taxon>
        <taxon>Methanobacteriota</taxon>
        <taxon>Methanomada group</taxon>
        <taxon>Methanococci</taxon>
        <taxon>Methanococcales</taxon>
        <taxon>Methanocaldococcaceae</taxon>
        <taxon>Methanocaldococcus</taxon>
    </lineage>
</organism>
<feature type="domain" description="Calcineurin-like phosphoesterase" evidence="1">
    <location>
        <begin position="5"/>
        <end position="180"/>
    </location>
</feature>
<dbReference type="CDD" id="cd07392">
    <property type="entry name" value="MPP_PAE1087"/>
    <property type="match status" value="1"/>
</dbReference>
<evidence type="ECO:0000313" key="3">
    <source>
        <dbReference type="Proteomes" id="UP000001495"/>
    </source>
</evidence>
<dbReference type="GO" id="GO:0016787">
    <property type="term" value="F:hydrolase activity"/>
    <property type="evidence" value="ECO:0007669"/>
    <property type="project" value="InterPro"/>
</dbReference>
<dbReference type="PANTHER" id="PTHR37523:SF1">
    <property type="entry name" value="CALCINEURIN-LIKE PHOSPHOESTERASE DOMAIN-CONTAINING PROTEIN"/>
    <property type="match status" value="1"/>
</dbReference>
<dbReference type="InterPro" id="IPR029052">
    <property type="entry name" value="Metallo-depent_PP-like"/>
</dbReference>
<dbReference type="AlphaFoldDB" id="C7P9G3"/>
<dbReference type="Pfam" id="PF00149">
    <property type="entry name" value="Metallophos"/>
    <property type="match status" value="1"/>
</dbReference>
<dbReference type="SUPFAM" id="SSF56300">
    <property type="entry name" value="Metallo-dependent phosphatases"/>
    <property type="match status" value="1"/>
</dbReference>
<keyword evidence="3" id="KW-1185">Reference proteome</keyword>
<dbReference type="eggNOG" id="arCOG01145">
    <property type="taxonomic scope" value="Archaea"/>
</dbReference>
<dbReference type="HOGENOM" id="CLU_041441_5_0_2"/>
<gene>
    <name evidence="2" type="ordered locus">Mefer_1388</name>
</gene>
<dbReference type="Gene3D" id="3.60.21.10">
    <property type="match status" value="1"/>
</dbReference>
<evidence type="ECO:0000313" key="2">
    <source>
        <dbReference type="EMBL" id="ACV25195.1"/>
    </source>
</evidence>
<sequence length="218" mass="24385">MVTNMKIVGITDLHGKLPPAVREFKDFADVLVVCGDITHFGRGIEIIEKLAELSDYMEVLCVPGNCDNKDVIDELNSFKLNIDGKVKKIGNINFVGVGGSNKTPFNTPNEYTEEEIYNKVINLVKNLKNVFLVTHAPPYNTMADIVDLDKDIHVGSKAIRKIIEDFNENIILCACGHIHESRCIDKIGKTIIVKPSPKSYFVYDTKKNMVVLEDFNGL</sequence>
<dbReference type="Proteomes" id="UP000001495">
    <property type="component" value="Chromosome"/>
</dbReference>
<dbReference type="STRING" id="573064.Mefer_1388"/>
<dbReference type="InterPro" id="IPR041733">
    <property type="entry name" value="PAE1087_MPP"/>
</dbReference>
<name>C7P9G3_METFA</name>
<evidence type="ECO:0000259" key="1">
    <source>
        <dbReference type="Pfam" id="PF00149"/>
    </source>
</evidence>
<proteinExistence type="predicted"/>